<protein>
    <recommendedName>
        <fullName evidence="1">Integrase DNA-binding domain-containing protein</fullName>
    </recommendedName>
</protein>
<organism evidence="2 3">
    <name type="scientific">Octadecabacter antarcticus 307</name>
    <dbReference type="NCBI Taxonomy" id="391626"/>
    <lineage>
        <taxon>Bacteria</taxon>
        <taxon>Pseudomonadati</taxon>
        <taxon>Pseudomonadota</taxon>
        <taxon>Alphaproteobacteria</taxon>
        <taxon>Rhodobacterales</taxon>
        <taxon>Roseobacteraceae</taxon>
        <taxon>Octadecabacter</taxon>
    </lineage>
</organism>
<dbReference type="InterPro" id="IPR025166">
    <property type="entry name" value="Integrase_DNA_bind_dom"/>
</dbReference>
<keyword evidence="3" id="KW-1185">Reference proteome</keyword>
<feature type="domain" description="Integrase DNA-binding" evidence="1">
    <location>
        <begin position="33"/>
        <end position="105"/>
    </location>
</feature>
<reference evidence="2 3" key="1">
    <citation type="journal article" date="2013" name="PLoS ONE">
        <title>Poles Apart: Arctic and Antarctic Octadecabacter strains Share High Genome Plasticity and a New Type of Xanthorhodopsin.</title>
        <authorList>
            <person name="Vollmers J."/>
            <person name="Voget S."/>
            <person name="Dietrich S."/>
            <person name="Gollnow K."/>
            <person name="Smits M."/>
            <person name="Meyer K."/>
            <person name="Brinkhoff T."/>
            <person name="Simon M."/>
            <person name="Daniel R."/>
        </authorList>
    </citation>
    <scope>NUCLEOTIDE SEQUENCE [LARGE SCALE GENOMIC DNA]</scope>
    <source>
        <strain evidence="2 3">307</strain>
    </source>
</reference>
<dbReference type="Proteomes" id="UP000005307">
    <property type="component" value="Chromosome"/>
</dbReference>
<dbReference type="EMBL" id="CP003740">
    <property type="protein sequence ID" value="AGI68535.1"/>
    <property type="molecule type" value="Genomic_DNA"/>
</dbReference>
<dbReference type="KEGG" id="oat:OAN307_c29850"/>
<dbReference type="HOGENOM" id="CLU_1061039_0_0_5"/>
<dbReference type="AlphaFoldDB" id="M9RFF1"/>
<dbReference type="STRING" id="391626.OAN307_c29850"/>
<dbReference type="Pfam" id="PF13356">
    <property type="entry name" value="Arm-DNA-bind_3"/>
    <property type="match status" value="1"/>
</dbReference>
<evidence type="ECO:0000313" key="3">
    <source>
        <dbReference type="Proteomes" id="UP000005307"/>
    </source>
</evidence>
<dbReference type="InterPro" id="IPR038488">
    <property type="entry name" value="Integrase_DNA-bd_sf"/>
</dbReference>
<accession>M9RFF1</accession>
<sequence>MNGNQSLDEMLNKLKFEVRTPVNSQPRAQFTKRKSDQAEWTAGVFLRARSSGERVWLQRIMINGNPLEIQLGTFPLLSLTQAREAAEENKQIIASGVGVFRNKRQQNQQDIRDRIKRFSSKTNKQAAPITQDFIKARSEPRPLEPKIETQELITVTEEANSALIETARALGPNIDAALTVILDSVPDGENFNYVPEDMLTLSGACGPEVLDWACKVALDKGDCTFCSIVTFLDEKADTPTQDPESTSSTNVHGNIRGAGHFH</sequence>
<dbReference type="eggNOG" id="COG0582">
    <property type="taxonomic scope" value="Bacteria"/>
</dbReference>
<proteinExistence type="predicted"/>
<dbReference type="RefSeq" id="WP_015500524.1">
    <property type="nucleotide sequence ID" value="NC_020911.1"/>
</dbReference>
<evidence type="ECO:0000259" key="1">
    <source>
        <dbReference type="Pfam" id="PF13356"/>
    </source>
</evidence>
<evidence type="ECO:0000313" key="2">
    <source>
        <dbReference type="EMBL" id="AGI68535.1"/>
    </source>
</evidence>
<dbReference type="OrthoDB" id="9795573at2"/>
<gene>
    <name evidence="2" type="ORF">OAN307_c29850</name>
</gene>
<dbReference type="Gene3D" id="3.30.160.390">
    <property type="entry name" value="Integrase, DNA-binding domain"/>
    <property type="match status" value="1"/>
</dbReference>
<name>M9RFF1_9RHOB</name>